<dbReference type="EMBL" id="AMCI01001005">
    <property type="protein sequence ID" value="EJX06974.1"/>
    <property type="molecule type" value="Genomic_DNA"/>
</dbReference>
<dbReference type="AlphaFoldDB" id="J9GIJ8"/>
<gene>
    <name evidence="1" type="ORF">EVA_04915</name>
</gene>
<name>J9GIJ8_9ZZZZ</name>
<accession>J9GIJ8</accession>
<reference evidence="1" key="1">
    <citation type="journal article" date="2012" name="PLoS ONE">
        <title>Gene sets for utilization of primary and secondary nutrition supplies in the distal gut of endangered iberian lynx.</title>
        <authorList>
            <person name="Alcaide M."/>
            <person name="Messina E."/>
            <person name="Richter M."/>
            <person name="Bargiela R."/>
            <person name="Peplies J."/>
            <person name="Huws S.A."/>
            <person name="Newbold C.J."/>
            <person name="Golyshin P.N."/>
            <person name="Simon M.A."/>
            <person name="Lopez G."/>
            <person name="Yakimov M.M."/>
            <person name="Ferrer M."/>
        </authorList>
    </citation>
    <scope>NUCLEOTIDE SEQUENCE</scope>
</reference>
<comment type="caution">
    <text evidence="1">The sequence shown here is derived from an EMBL/GenBank/DDBJ whole genome shotgun (WGS) entry which is preliminary data.</text>
</comment>
<organism evidence="1">
    <name type="scientific">gut metagenome</name>
    <dbReference type="NCBI Taxonomy" id="749906"/>
    <lineage>
        <taxon>unclassified sequences</taxon>
        <taxon>metagenomes</taxon>
        <taxon>organismal metagenomes</taxon>
    </lineage>
</organism>
<evidence type="ECO:0000313" key="1">
    <source>
        <dbReference type="EMBL" id="EJX06974.1"/>
    </source>
</evidence>
<sequence length="102" mass="11378">MLNATTYGWSSTPTVAHCFTKSVIYDKQPFNPTDTVVFDKPGQYTLRFEGKYNASGNTHVWSNKHGVTFTQDFASGDGRVTYQTGSLIYFKVIATKQVTVLP</sequence>
<protein>
    <submittedName>
        <fullName evidence="1">Uncharacterized protein</fullName>
    </submittedName>
</protein>
<proteinExistence type="predicted"/>